<accession>A0AAD4WA02</accession>
<dbReference type="Pfam" id="PF14228">
    <property type="entry name" value="MOR2-PAG1_mid"/>
    <property type="match status" value="1"/>
</dbReference>
<dbReference type="InterPro" id="IPR039867">
    <property type="entry name" value="Furry/Tao3/Mor2"/>
</dbReference>
<dbReference type="GO" id="GO:0005938">
    <property type="term" value="C:cell cortex"/>
    <property type="evidence" value="ECO:0007669"/>
    <property type="project" value="TreeGrafter"/>
</dbReference>
<dbReference type="GO" id="GO:0000902">
    <property type="term" value="P:cell morphogenesis"/>
    <property type="evidence" value="ECO:0007669"/>
    <property type="project" value="InterPro"/>
</dbReference>
<feature type="domain" description="Cell morphogenesis central region" evidence="1">
    <location>
        <begin position="38"/>
        <end position="130"/>
    </location>
</feature>
<evidence type="ECO:0000259" key="1">
    <source>
        <dbReference type="Pfam" id="PF14228"/>
    </source>
</evidence>
<protein>
    <recommendedName>
        <fullName evidence="1">Cell morphogenesis central region domain-containing protein</fullName>
    </recommendedName>
</protein>
<organism evidence="2 3">
    <name type="scientific">Prunus dulcis</name>
    <name type="common">Almond</name>
    <name type="synonym">Amygdalus dulcis</name>
    <dbReference type="NCBI Taxonomy" id="3755"/>
    <lineage>
        <taxon>Eukaryota</taxon>
        <taxon>Viridiplantae</taxon>
        <taxon>Streptophyta</taxon>
        <taxon>Embryophyta</taxon>
        <taxon>Tracheophyta</taxon>
        <taxon>Spermatophyta</taxon>
        <taxon>Magnoliopsida</taxon>
        <taxon>eudicotyledons</taxon>
        <taxon>Gunneridae</taxon>
        <taxon>Pentapetalae</taxon>
        <taxon>rosids</taxon>
        <taxon>fabids</taxon>
        <taxon>Rosales</taxon>
        <taxon>Rosaceae</taxon>
        <taxon>Amygdaloideae</taxon>
        <taxon>Amygdaleae</taxon>
        <taxon>Prunus</taxon>
    </lineage>
</organism>
<dbReference type="Proteomes" id="UP001054821">
    <property type="component" value="Chromosome 3"/>
</dbReference>
<sequence>MILKLLKQDGTSEAKVIGLRSLLAIVMSTSKLLLGFWRPFDFGRESDATPPDVTLQSVIFESLDKNRWACCLSVLVKYAAELCPRSGHEAKAEVMQRLAHITSVELGGKTNESQDADNKLDQWLMCAMFHAAAMTLGHSHLEACEIMFTELAASFIDEVSSSDTEGKAKWKVLYG</sequence>
<gene>
    <name evidence="2" type="ORF">L3X38_018435</name>
</gene>
<evidence type="ECO:0000313" key="2">
    <source>
        <dbReference type="EMBL" id="KAI5339163.1"/>
    </source>
</evidence>
<dbReference type="AlphaFoldDB" id="A0AAD4WA02"/>
<dbReference type="EMBL" id="JAJFAZ020000003">
    <property type="protein sequence ID" value="KAI5339163.1"/>
    <property type="molecule type" value="Genomic_DNA"/>
</dbReference>
<dbReference type="GO" id="GO:0030427">
    <property type="term" value="C:site of polarized growth"/>
    <property type="evidence" value="ECO:0007669"/>
    <property type="project" value="TreeGrafter"/>
</dbReference>
<proteinExistence type="predicted"/>
<dbReference type="InterPro" id="IPR029473">
    <property type="entry name" value="MOR2-PAG1_mid"/>
</dbReference>
<keyword evidence="3" id="KW-1185">Reference proteome</keyword>
<name>A0AAD4WA02_PRUDU</name>
<reference evidence="2 3" key="1">
    <citation type="journal article" date="2022" name="G3 (Bethesda)">
        <title>Whole-genome sequence and methylome profiling of the almond [Prunus dulcis (Mill.) D.A. Webb] cultivar 'Nonpareil'.</title>
        <authorList>
            <person name="D'Amico-Willman K.M."/>
            <person name="Ouma W.Z."/>
            <person name="Meulia T."/>
            <person name="Sideli G.M."/>
            <person name="Gradziel T.M."/>
            <person name="Fresnedo-Ramirez J."/>
        </authorList>
    </citation>
    <scope>NUCLEOTIDE SEQUENCE [LARGE SCALE GENOMIC DNA]</scope>
    <source>
        <strain evidence="2">Clone GOH B32 T37-40</strain>
    </source>
</reference>
<dbReference type="PANTHER" id="PTHR12295:SF30">
    <property type="entry name" value="PROTEIN FURRY"/>
    <property type="match status" value="1"/>
</dbReference>
<dbReference type="PANTHER" id="PTHR12295">
    <property type="entry name" value="FURRY-RELATED"/>
    <property type="match status" value="1"/>
</dbReference>
<comment type="caution">
    <text evidence="2">The sequence shown here is derived from an EMBL/GenBank/DDBJ whole genome shotgun (WGS) entry which is preliminary data.</text>
</comment>
<evidence type="ECO:0000313" key="3">
    <source>
        <dbReference type="Proteomes" id="UP001054821"/>
    </source>
</evidence>